<gene>
    <name evidence="1" type="ORF">PG994_008040</name>
</gene>
<evidence type="ECO:0000313" key="1">
    <source>
        <dbReference type="EMBL" id="KAK8061674.1"/>
    </source>
</evidence>
<dbReference type="GeneID" id="92092512"/>
<dbReference type="Proteomes" id="UP001480595">
    <property type="component" value="Unassembled WGS sequence"/>
</dbReference>
<dbReference type="EMBL" id="JAQQWL010000008">
    <property type="protein sequence ID" value="KAK8061674.1"/>
    <property type="molecule type" value="Genomic_DNA"/>
</dbReference>
<keyword evidence="2" id="KW-1185">Reference proteome</keyword>
<accession>A0ABR1URX6</accession>
<comment type="caution">
    <text evidence="1">The sequence shown here is derived from an EMBL/GenBank/DDBJ whole genome shotgun (WGS) entry which is preliminary data.</text>
</comment>
<proteinExistence type="predicted"/>
<reference evidence="1 2" key="1">
    <citation type="submission" date="2023-01" db="EMBL/GenBank/DDBJ databases">
        <title>Analysis of 21 Apiospora genomes using comparative genomics revels a genus with tremendous synthesis potential of carbohydrate active enzymes and secondary metabolites.</title>
        <authorList>
            <person name="Sorensen T."/>
        </authorList>
    </citation>
    <scope>NUCLEOTIDE SEQUENCE [LARGE SCALE GENOMIC DNA]</scope>
    <source>
        <strain evidence="1 2">CBS 135458</strain>
    </source>
</reference>
<organism evidence="1 2">
    <name type="scientific">Apiospora phragmitis</name>
    <dbReference type="NCBI Taxonomy" id="2905665"/>
    <lineage>
        <taxon>Eukaryota</taxon>
        <taxon>Fungi</taxon>
        <taxon>Dikarya</taxon>
        <taxon>Ascomycota</taxon>
        <taxon>Pezizomycotina</taxon>
        <taxon>Sordariomycetes</taxon>
        <taxon>Xylariomycetidae</taxon>
        <taxon>Amphisphaeriales</taxon>
        <taxon>Apiosporaceae</taxon>
        <taxon>Apiospora</taxon>
    </lineage>
</organism>
<protein>
    <submittedName>
        <fullName evidence="1">Uncharacterized protein</fullName>
    </submittedName>
</protein>
<evidence type="ECO:0000313" key="2">
    <source>
        <dbReference type="Proteomes" id="UP001480595"/>
    </source>
</evidence>
<dbReference type="RefSeq" id="XP_066714936.1">
    <property type="nucleotide sequence ID" value="XM_066859449.1"/>
</dbReference>
<name>A0ABR1URX6_9PEZI</name>
<sequence>MLLPRCWFPDKSIDLCILDAMNPQQGKELLVRGGDGTSGLLDLNRGLDSSALMLCYSPLQAGDTSR</sequence>